<reference evidence="2" key="1">
    <citation type="journal article" date="2012" name="Nat. Genet.">
        <title>Lifestyle transitions in plant pathogenic Colletotrichum fungi deciphered by genome and transcriptome analyses.</title>
        <authorList>
            <person name="O'Connell R.J."/>
            <person name="Thon M.R."/>
            <person name="Hacquard S."/>
            <person name="Amyotte S.G."/>
            <person name="Kleemann J."/>
            <person name="Torres M.F."/>
            <person name="Damm U."/>
            <person name="Buiate E.A."/>
            <person name="Epstein L."/>
            <person name="Alkan N."/>
            <person name="Altmueller J."/>
            <person name="Alvarado-Balderrama L."/>
            <person name="Bauser C.A."/>
            <person name="Becker C."/>
            <person name="Birren B.W."/>
            <person name="Chen Z."/>
            <person name="Choi J."/>
            <person name="Crouch J.A."/>
            <person name="Duvick J.P."/>
            <person name="Farman M.A."/>
            <person name="Gan P."/>
            <person name="Heiman D."/>
            <person name="Henrissat B."/>
            <person name="Howard R.J."/>
            <person name="Kabbage M."/>
            <person name="Koch C."/>
            <person name="Kracher B."/>
            <person name="Kubo Y."/>
            <person name="Law A.D."/>
            <person name="Lebrun M.-H."/>
            <person name="Lee Y.-H."/>
            <person name="Miyara I."/>
            <person name="Moore N."/>
            <person name="Neumann U."/>
            <person name="Nordstroem K."/>
            <person name="Panaccione D.G."/>
            <person name="Panstruga R."/>
            <person name="Place M."/>
            <person name="Proctor R.H."/>
            <person name="Prusky D."/>
            <person name="Rech G."/>
            <person name="Reinhardt R."/>
            <person name="Rollins J.A."/>
            <person name="Rounsley S."/>
            <person name="Schardl C.L."/>
            <person name="Schwartz D.C."/>
            <person name="Shenoy N."/>
            <person name="Shirasu K."/>
            <person name="Sikhakolli U.R."/>
            <person name="Stueber K."/>
            <person name="Sukno S.A."/>
            <person name="Sweigard J.A."/>
            <person name="Takano Y."/>
            <person name="Takahara H."/>
            <person name="Trail F."/>
            <person name="van der Does H.C."/>
            <person name="Voll L.M."/>
            <person name="Will I."/>
            <person name="Young S."/>
            <person name="Zeng Q."/>
            <person name="Zhang J."/>
            <person name="Zhou S."/>
            <person name="Dickman M.B."/>
            <person name="Schulze-Lefert P."/>
            <person name="Ver Loren van Themaat E."/>
            <person name="Ma L.-J."/>
            <person name="Vaillancourt L.J."/>
        </authorList>
    </citation>
    <scope>NUCLEOTIDE SEQUENCE [LARGE SCALE GENOMIC DNA]</scope>
    <source>
        <strain evidence="2">IMI 349063</strain>
    </source>
</reference>
<proteinExistence type="predicted"/>
<dbReference type="Proteomes" id="UP000007174">
    <property type="component" value="Unassembled WGS sequence"/>
</dbReference>
<organism evidence="1 2">
    <name type="scientific">Colletotrichum higginsianum (strain IMI 349063)</name>
    <name type="common">Crucifer anthracnose fungus</name>
    <dbReference type="NCBI Taxonomy" id="759273"/>
    <lineage>
        <taxon>Eukaryota</taxon>
        <taxon>Fungi</taxon>
        <taxon>Dikarya</taxon>
        <taxon>Ascomycota</taxon>
        <taxon>Pezizomycotina</taxon>
        <taxon>Sordariomycetes</taxon>
        <taxon>Hypocreomycetidae</taxon>
        <taxon>Glomerellales</taxon>
        <taxon>Glomerellaceae</taxon>
        <taxon>Colletotrichum</taxon>
        <taxon>Colletotrichum destructivum species complex</taxon>
    </lineage>
</organism>
<evidence type="ECO:0000313" key="1">
    <source>
        <dbReference type="EMBL" id="CCF43670.1"/>
    </source>
</evidence>
<protein>
    <submittedName>
        <fullName evidence="1">Uncharacterized protein</fullName>
    </submittedName>
</protein>
<name>H1VTW2_COLHI</name>
<dbReference type="EMBL" id="CACQ02006278">
    <property type="protein sequence ID" value="CCF43670.1"/>
    <property type="molecule type" value="Genomic_DNA"/>
</dbReference>
<dbReference type="HOGENOM" id="CLU_3106242_0_0_1"/>
<accession>H1VTW2</accession>
<evidence type="ECO:0000313" key="2">
    <source>
        <dbReference type="Proteomes" id="UP000007174"/>
    </source>
</evidence>
<sequence length="51" mass="5414">MVMLRAKAADAIVAHDSDRTTPPNLGLEGGVQVQLKELVVNQSLEEVAVSL</sequence>
<gene>
    <name evidence="1" type="ORF">CH063_13304</name>
</gene>
<dbReference type="AlphaFoldDB" id="H1VTW2"/>